<dbReference type="SUPFAM" id="SSF55103">
    <property type="entry name" value="FAD-linked oxidases, C-terminal domain"/>
    <property type="match status" value="1"/>
</dbReference>
<dbReference type="KEGG" id="mbry:B1812_02125"/>
<dbReference type="Pfam" id="PF01565">
    <property type="entry name" value="FAD_binding_4"/>
    <property type="match status" value="1"/>
</dbReference>
<evidence type="ECO:0000313" key="5">
    <source>
        <dbReference type="Proteomes" id="UP000193978"/>
    </source>
</evidence>
<dbReference type="GO" id="GO:0003824">
    <property type="term" value="F:catalytic activity"/>
    <property type="evidence" value="ECO:0007669"/>
    <property type="project" value="InterPro"/>
</dbReference>
<evidence type="ECO:0000259" key="3">
    <source>
        <dbReference type="PROSITE" id="PS51387"/>
    </source>
</evidence>
<dbReference type="NCBIfam" id="NF008439">
    <property type="entry name" value="PRK11282.1"/>
    <property type="match status" value="1"/>
</dbReference>
<dbReference type="OrthoDB" id="9811557at2"/>
<dbReference type="PANTHER" id="PTHR11748:SF103">
    <property type="entry name" value="GLYCOLATE OXIDASE SUBUNIT GLCE"/>
    <property type="match status" value="1"/>
</dbReference>
<dbReference type="AlphaFoldDB" id="A0A1W6MR62"/>
<name>A0A1W6MR62_9HYPH</name>
<dbReference type="InterPro" id="IPR016166">
    <property type="entry name" value="FAD-bd_PCMH"/>
</dbReference>
<proteinExistence type="predicted"/>
<reference evidence="4 5" key="1">
    <citation type="submission" date="2017-02" db="EMBL/GenBank/DDBJ databases">
        <authorList>
            <person name="Peterson S.W."/>
        </authorList>
    </citation>
    <scope>NUCLEOTIDE SEQUENCE [LARGE SCALE GENOMIC DNA]</scope>
    <source>
        <strain evidence="4 5">S285</strain>
    </source>
</reference>
<dbReference type="InterPro" id="IPR016169">
    <property type="entry name" value="FAD-bd_PCMH_sub2"/>
</dbReference>
<keyword evidence="2" id="KW-0274">FAD</keyword>
<dbReference type="RefSeq" id="WP_085770132.1">
    <property type="nucleotide sequence ID" value="NZ_AP027149.1"/>
</dbReference>
<dbReference type="PANTHER" id="PTHR11748">
    <property type="entry name" value="D-LACTATE DEHYDROGENASE"/>
    <property type="match status" value="1"/>
</dbReference>
<gene>
    <name evidence="4" type="ORF">B1812_02125</name>
</gene>
<keyword evidence="5" id="KW-1185">Reference proteome</keyword>
<dbReference type="PROSITE" id="PS51387">
    <property type="entry name" value="FAD_PCMH"/>
    <property type="match status" value="1"/>
</dbReference>
<keyword evidence="1" id="KW-0285">Flavoprotein</keyword>
<dbReference type="STRING" id="655015.B1812_02125"/>
<dbReference type="InterPro" id="IPR036318">
    <property type="entry name" value="FAD-bd_PCMH-like_sf"/>
</dbReference>
<dbReference type="InterPro" id="IPR006094">
    <property type="entry name" value="Oxid_FAD_bind_N"/>
</dbReference>
<dbReference type="EMBL" id="CP019948">
    <property type="protein sequence ID" value="ARN80078.1"/>
    <property type="molecule type" value="Genomic_DNA"/>
</dbReference>
<feature type="domain" description="FAD-binding PCMH-type" evidence="3">
    <location>
        <begin position="1"/>
        <end position="178"/>
    </location>
</feature>
<evidence type="ECO:0000256" key="2">
    <source>
        <dbReference type="ARBA" id="ARBA00022827"/>
    </source>
</evidence>
<dbReference type="Proteomes" id="UP000193978">
    <property type="component" value="Chromosome"/>
</dbReference>
<dbReference type="InterPro" id="IPR016164">
    <property type="entry name" value="FAD-linked_Oxase-like_C"/>
</dbReference>
<evidence type="ECO:0000256" key="1">
    <source>
        <dbReference type="ARBA" id="ARBA00022630"/>
    </source>
</evidence>
<evidence type="ECO:0000313" key="4">
    <source>
        <dbReference type="EMBL" id="ARN80078.1"/>
    </source>
</evidence>
<accession>A0A1W6MR62</accession>
<dbReference type="SUPFAM" id="SSF56176">
    <property type="entry name" value="FAD-binding/transporter-associated domain-like"/>
    <property type="match status" value="1"/>
</dbReference>
<organism evidence="4 5">
    <name type="scientific">Methylocystis bryophila</name>
    <dbReference type="NCBI Taxonomy" id="655015"/>
    <lineage>
        <taxon>Bacteria</taxon>
        <taxon>Pseudomonadati</taxon>
        <taxon>Pseudomonadota</taxon>
        <taxon>Alphaproteobacteria</taxon>
        <taxon>Hyphomicrobiales</taxon>
        <taxon>Methylocystaceae</taxon>
        <taxon>Methylocystis</taxon>
    </lineage>
</organism>
<dbReference type="GO" id="GO:0071949">
    <property type="term" value="F:FAD binding"/>
    <property type="evidence" value="ECO:0007669"/>
    <property type="project" value="InterPro"/>
</dbReference>
<sequence>MSLVPQDENELAEIIRDAAARVAPLRLVGSDTKRAFGRPSRGEALSLAAFSGVTLYEPEELVLTAGAATPRAEIEALLDAKAQELAFEPIDFGALFGSGAGTIGGLVATGASGPRRIKAGALRDHLLGFRCVTGRGEIVKSGGRVMKNVTGYDLSKLVAGSFGTLAALTEVTLKVLPKASSEATLLQTGLDEAASLAALRKASQAQADASGFAMLPAGSRPLSLARNVAAIRLEGAAISLDSRRDELVALLAPRGGAFETLDADASRALWRRLRDAEPVARAPGDLWRVSLAPTNGAKLLENLHAAGAAPIAHFYDWAGGLVWLCFEPTADARAGVLRRIVEELGGQATLLRAEDEIRARVGVFQPKPAALAALSRRVKESFDPAHILERGRLCAEF</sequence>
<protein>
    <submittedName>
        <fullName evidence="4">Glycolate oxidase subunit GlcE</fullName>
    </submittedName>
</protein>
<dbReference type="Gene3D" id="3.30.465.10">
    <property type="match status" value="1"/>
</dbReference>